<dbReference type="GO" id="GO:0031640">
    <property type="term" value="P:killing of cells of another organism"/>
    <property type="evidence" value="ECO:0007669"/>
    <property type="project" value="UniProtKB-KW"/>
</dbReference>
<dbReference type="Gene3D" id="1.10.530.10">
    <property type="match status" value="1"/>
</dbReference>
<dbReference type="SMART" id="SM00263">
    <property type="entry name" value="LYZ1"/>
    <property type="match status" value="1"/>
</dbReference>
<evidence type="ECO:0000259" key="7">
    <source>
        <dbReference type="PROSITE" id="PS00128"/>
    </source>
</evidence>
<dbReference type="Pfam" id="PF00062">
    <property type="entry name" value="Lys"/>
    <property type="match status" value="1"/>
</dbReference>
<keyword evidence="6" id="KW-0732">Signal</keyword>
<dbReference type="InterPro" id="IPR023346">
    <property type="entry name" value="Lysozyme-like_dom_sf"/>
</dbReference>
<dbReference type="GO" id="GO:0003796">
    <property type="term" value="F:lysozyme activity"/>
    <property type="evidence" value="ECO:0007669"/>
    <property type="project" value="UniProtKB-EC"/>
</dbReference>
<sequence>MNAIILSLALALATVLVCDGRILSPSQFQKELRRNNVPEWMIPTWTCIAEHESHFDTAAWNRQSGDHGILQISELYWCYPPGKGCGVNCNALRNDDITDDIKCAMHVYKETSKMKKNGFSAWVTYKYCH</sequence>
<name>A0A142J8E3_NICVS</name>
<dbReference type="PANTHER" id="PTHR11407:SF63">
    <property type="entry name" value="LYSOZYME C"/>
    <property type="match status" value="1"/>
</dbReference>
<keyword evidence="5" id="KW-0326">Glycosidase</keyword>
<feature type="domain" description="Glycosyl hydrolases family 22 (GH22)" evidence="7">
    <location>
        <begin position="85"/>
        <end position="103"/>
    </location>
</feature>
<dbReference type="SUPFAM" id="SSF53955">
    <property type="entry name" value="Lysozyme-like"/>
    <property type="match status" value="1"/>
</dbReference>
<dbReference type="PANTHER" id="PTHR11407">
    <property type="entry name" value="LYSOZYME C"/>
    <property type="match status" value="1"/>
</dbReference>
<dbReference type="AlphaFoldDB" id="A0A142J8E3"/>
<dbReference type="GO" id="GO:0042742">
    <property type="term" value="P:defense response to bacterium"/>
    <property type="evidence" value="ECO:0007669"/>
    <property type="project" value="UniProtKB-KW"/>
</dbReference>
<evidence type="ECO:0000256" key="6">
    <source>
        <dbReference type="SAM" id="SignalP"/>
    </source>
</evidence>
<protein>
    <recommendedName>
        <fullName evidence="2">lysozyme</fullName>
        <ecNumber evidence="2">3.2.1.17</ecNumber>
    </recommendedName>
</protein>
<dbReference type="InterPro" id="IPR019799">
    <property type="entry name" value="Glyco_hydro_22_CS"/>
</dbReference>
<evidence type="ECO:0000313" key="8">
    <source>
        <dbReference type="EMBL" id="AMR73382.1"/>
    </source>
</evidence>
<dbReference type="PROSITE" id="PS51348">
    <property type="entry name" value="GLYCOSYL_HYDROL_F22_2"/>
    <property type="match status" value="1"/>
</dbReference>
<accession>A0A142J8E3</accession>
<dbReference type="PROSITE" id="PS00128">
    <property type="entry name" value="GLYCOSYL_HYDROL_F22_1"/>
    <property type="match status" value="1"/>
</dbReference>
<organism evidence="8">
    <name type="scientific">Nicrophorus vespilloides</name>
    <name type="common">Boreal carrion beetle</name>
    <dbReference type="NCBI Taxonomy" id="110193"/>
    <lineage>
        <taxon>Eukaryota</taxon>
        <taxon>Metazoa</taxon>
        <taxon>Ecdysozoa</taxon>
        <taxon>Arthropoda</taxon>
        <taxon>Hexapoda</taxon>
        <taxon>Insecta</taxon>
        <taxon>Pterygota</taxon>
        <taxon>Neoptera</taxon>
        <taxon>Endopterygota</taxon>
        <taxon>Coleoptera</taxon>
        <taxon>Polyphaga</taxon>
        <taxon>Staphyliniformia</taxon>
        <taxon>Silphidae</taxon>
        <taxon>Nicrophorinae</taxon>
        <taxon>Nicrophorus</taxon>
    </lineage>
</organism>
<evidence type="ECO:0000256" key="4">
    <source>
        <dbReference type="ARBA" id="ARBA00023157"/>
    </source>
</evidence>
<reference evidence="8" key="1">
    <citation type="journal article" date="2016" name="Proc. R. Soc. B">
        <title>A gene associated with social immunity in the burying beetle Nicrophorus vespilloides.</title>
        <authorList>
            <person name="Palmer W.J."/>
            <person name="Duarte A."/>
            <person name="Schrader M."/>
            <person name="Day J.P."/>
            <person name="Kilner R."/>
            <person name="Jiggins F.M."/>
        </authorList>
    </citation>
    <scope>NUCLEOTIDE SEQUENCE</scope>
    <source>
        <strain evidence="8">TR8043</strain>
    </source>
</reference>
<feature type="chain" id="PRO_5007497747" description="lysozyme" evidence="6">
    <location>
        <begin position="21"/>
        <end position="129"/>
    </location>
</feature>
<dbReference type="InterPro" id="IPR001916">
    <property type="entry name" value="Glyco_hydro_22"/>
</dbReference>
<keyword evidence="5" id="KW-0378">Hydrolase</keyword>
<evidence type="ECO:0000256" key="1">
    <source>
        <dbReference type="ARBA" id="ARBA00000632"/>
    </source>
</evidence>
<keyword evidence="4" id="KW-1015">Disulfide bond</keyword>
<dbReference type="EC" id="3.2.1.17" evidence="2"/>
<evidence type="ECO:0000256" key="5">
    <source>
        <dbReference type="ARBA" id="ARBA00023295"/>
    </source>
</evidence>
<dbReference type="EMBL" id="KU060809">
    <property type="protein sequence ID" value="AMR73382.1"/>
    <property type="molecule type" value="mRNA"/>
</dbReference>
<comment type="catalytic activity">
    <reaction evidence="1">
        <text>Hydrolysis of (1-&gt;4)-beta-linkages between N-acetylmuramic acid and N-acetyl-D-glucosamine residues in a peptidoglycan and between N-acetyl-D-glucosamine residues in chitodextrins.</text>
        <dbReference type="EC" id="3.2.1.17"/>
    </reaction>
</comment>
<evidence type="ECO:0000256" key="2">
    <source>
        <dbReference type="ARBA" id="ARBA00012732"/>
    </source>
</evidence>
<proteinExistence type="evidence at transcript level"/>
<keyword evidence="3" id="KW-0929">Antimicrobial</keyword>
<evidence type="ECO:0000256" key="3">
    <source>
        <dbReference type="ARBA" id="ARBA00022638"/>
    </source>
</evidence>
<feature type="signal peptide" evidence="6">
    <location>
        <begin position="1"/>
        <end position="20"/>
    </location>
</feature>
<keyword evidence="3" id="KW-0081">Bacteriolytic enzyme</keyword>
<dbReference type="CDD" id="cd16899">
    <property type="entry name" value="LYZ_C_invert"/>
    <property type="match status" value="1"/>
</dbReference>